<keyword evidence="4" id="KW-1185">Reference proteome</keyword>
<gene>
    <name evidence="3" type="primary">PTPRG_4</name>
    <name evidence="3" type="ORF">EYF80_001398</name>
</gene>
<dbReference type="InterPro" id="IPR036398">
    <property type="entry name" value="CA_dom_sf"/>
</dbReference>
<evidence type="ECO:0000259" key="2">
    <source>
        <dbReference type="PROSITE" id="PS51144"/>
    </source>
</evidence>
<dbReference type="PROSITE" id="PS51144">
    <property type="entry name" value="ALPHA_CA_2"/>
    <property type="match status" value="1"/>
</dbReference>
<dbReference type="InterPro" id="IPR001148">
    <property type="entry name" value="CA_dom"/>
</dbReference>
<dbReference type="Proteomes" id="UP000314294">
    <property type="component" value="Unassembled WGS sequence"/>
</dbReference>
<evidence type="ECO:0000313" key="4">
    <source>
        <dbReference type="Proteomes" id="UP000314294"/>
    </source>
</evidence>
<feature type="region of interest" description="Disordered" evidence="1">
    <location>
        <begin position="1"/>
        <end position="39"/>
    </location>
</feature>
<keyword evidence="3" id="KW-0675">Receptor</keyword>
<dbReference type="Gene3D" id="3.10.200.10">
    <property type="entry name" value="Alpha carbonic anhydrase"/>
    <property type="match status" value="1"/>
</dbReference>
<dbReference type="OrthoDB" id="429145at2759"/>
<dbReference type="AlphaFoldDB" id="A0A4Z2JFY5"/>
<feature type="domain" description="Alpha-carbonic anhydrase" evidence="2">
    <location>
        <begin position="325"/>
        <end position="419"/>
    </location>
</feature>
<reference evidence="3 4" key="1">
    <citation type="submission" date="2019-03" db="EMBL/GenBank/DDBJ databases">
        <title>First draft genome of Liparis tanakae, snailfish: a comprehensive survey of snailfish specific genes.</title>
        <authorList>
            <person name="Kim W."/>
            <person name="Song I."/>
            <person name="Jeong J.-H."/>
            <person name="Kim D."/>
            <person name="Kim S."/>
            <person name="Ryu S."/>
            <person name="Song J.Y."/>
            <person name="Lee S.K."/>
        </authorList>
    </citation>
    <scope>NUCLEOTIDE SEQUENCE [LARGE SCALE GENOMIC DNA]</scope>
    <source>
        <tissue evidence="3">Muscle</tissue>
    </source>
</reference>
<protein>
    <submittedName>
        <fullName evidence="3">Receptor-type tyrosine-protein phosphatase gamma</fullName>
    </submittedName>
</protein>
<dbReference type="SUPFAM" id="SSF51069">
    <property type="entry name" value="Carbonic anhydrase"/>
    <property type="match status" value="1"/>
</dbReference>
<accession>A0A4Z2JFY5</accession>
<name>A0A4Z2JFY5_9TELE</name>
<dbReference type="Pfam" id="PF00194">
    <property type="entry name" value="Carb_anhydrase"/>
    <property type="match status" value="1"/>
</dbReference>
<proteinExistence type="predicted"/>
<evidence type="ECO:0000313" key="3">
    <source>
        <dbReference type="EMBL" id="TNN88182.1"/>
    </source>
</evidence>
<dbReference type="EMBL" id="SRLO01000006">
    <property type="protein sequence ID" value="TNN88182.1"/>
    <property type="molecule type" value="Genomic_DNA"/>
</dbReference>
<sequence length="419" mass="46799">MEADEPNQRRHQTNTGRLGAPAFYVPRPMDDPQGKSNGNQPSLTLLKYFLGSILRGTIGQQRNSIFINNNDIEMFSSRSPQSYYGAHTVTNTGRIALTGSQAESQAPIQGLRKAMADGTRLRRAATEETYWAYSEQRNQYVQFLLWSARYPTLLYSIALDFIASADEVDWFCSRRVVSYDQSQQPSFTFDFGEGNLPLELNEEIAIDTLLYVLCIPEANLHALRHTEATCRVTRHGKNSSHDTFTVIVYAQHKVVVVDSKPLPLLEAVYAKNSFDLGIACTPIAEGEACEIHRLGGWEGDSQIHLGIAKLDSQMGLTVGDVQSEVRWGVYGPDEGWASAYPECRERNQSPINIADQDTKVSTEYQELTLEGFDTESSNKTSMKNNGKTVAIMLKDEYFVRGAGLPGSTKDQPLAMLRFR</sequence>
<evidence type="ECO:0000256" key="1">
    <source>
        <dbReference type="SAM" id="MobiDB-lite"/>
    </source>
</evidence>
<organism evidence="3 4">
    <name type="scientific">Liparis tanakae</name>
    <name type="common">Tanaka's snailfish</name>
    <dbReference type="NCBI Taxonomy" id="230148"/>
    <lineage>
        <taxon>Eukaryota</taxon>
        <taxon>Metazoa</taxon>
        <taxon>Chordata</taxon>
        <taxon>Craniata</taxon>
        <taxon>Vertebrata</taxon>
        <taxon>Euteleostomi</taxon>
        <taxon>Actinopterygii</taxon>
        <taxon>Neopterygii</taxon>
        <taxon>Teleostei</taxon>
        <taxon>Neoteleostei</taxon>
        <taxon>Acanthomorphata</taxon>
        <taxon>Eupercaria</taxon>
        <taxon>Perciformes</taxon>
        <taxon>Cottioidei</taxon>
        <taxon>Cottales</taxon>
        <taxon>Liparidae</taxon>
        <taxon>Liparis</taxon>
    </lineage>
</organism>
<comment type="caution">
    <text evidence="3">The sequence shown here is derived from an EMBL/GenBank/DDBJ whole genome shotgun (WGS) entry which is preliminary data.</text>
</comment>